<keyword evidence="3" id="KW-1185">Reference proteome</keyword>
<accession>A0AAD6SVN5</accession>
<evidence type="ECO:0000256" key="1">
    <source>
        <dbReference type="SAM" id="SignalP"/>
    </source>
</evidence>
<evidence type="ECO:0000313" key="2">
    <source>
        <dbReference type="EMBL" id="KAJ7034906.1"/>
    </source>
</evidence>
<evidence type="ECO:0000313" key="3">
    <source>
        <dbReference type="Proteomes" id="UP001218188"/>
    </source>
</evidence>
<name>A0AAD6SVN5_9AGAR</name>
<organism evidence="2 3">
    <name type="scientific">Mycena alexandri</name>
    <dbReference type="NCBI Taxonomy" id="1745969"/>
    <lineage>
        <taxon>Eukaryota</taxon>
        <taxon>Fungi</taxon>
        <taxon>Dikarya</taxon>
        <taxon>Basidiomycota</taxon>
        <taxon>Agaricomycotina</taxon>
        <taxon>Agaricomycetes</taxon>
        <taxon>Agaricomycetidae</taxon>
        <taxon>Agaricales</taxon>
        <taxon>Marasmiineae</taxon>
        <taxon>Mycenaceae</taxon>
        <taxon>Mycena</taxon>
    </lineage>
</organism>
<keyword evidence="1" id="KW-0732">Signal</keyword>
<reference evidence="2" key="1">
    <citation type="submission" date="2023-03" db="EMBL/GenBank/DDBJ databases">
        <title>Massive genome expansion in bonnet fungi (Mycena s.s.) driven by repeated elements and novel gene families across ecological guilds.</title>
        <authorList>
            <consortium name="Lawrence Berkeley National Laboratory"/>
            <person name="Harder C.B."/>
            <person name="Miyauchi S."/>
            <person name="Viragh M."/>
            <person name="Kuo A."/>
            <person name="Thoen E."/>
            <person name="Andreopoulos B."/>
            <person name="Lu D."/>
            <person name="Skrede I."/>
            <person name="Drula E."/>
            <person name="Henrissat B."/>
            <person name="Morin E."/>
            <person name="Kohler A."/>
            <person name="Barry K."/>
            <person name="LaButti K."/>
            <person name="Morin E."/>
            <person name="Salamov A."/>
            <person name="Lipzen A."/>
            <person name="Mereny Z."/>
            <person name="Hegedus B."/>
            <person name="Baldrian P."/>
            <person name="Stursova M."/>
            <person name="Weitz H."/>
            <person name="Taylor A."/>
            <person name="Grigoriev I.V."/>
            <person name="Nagy L.G."/>
            <person name="Martin F."/>
            <person name="Kauserud H."/>
        </authorList>
    </citation>
    <scope>NUCLEOTIDE SEQUENCE</scope>
    <source>
        <strain evidence="2">CBHHK200</strain>
    </source>
</reference>
<dbReference type="AlphaFoldDB" id="A0AAD6SVN5"/>
<feature type="signal peptide" evidence="1">
    <location>
        <begin position="1"/>
        <end position="24"/>
    </location>
</feature>
<proteinExistence type="predicted"/>
<feature type="chain" id="PRO_5041935096" evidence="1">
    <location>
        <begin position="25"/>
        <end position="122"/>
    </location>
</feature>
<protein>
    <submittedName>
        <fullName evidence="2">Uncharacterized protein</fullName>
    </submittedName>
</protein>
<sequence length="122" mass="13588">MAPPAGISEVLFLFFSFFCGGKRADGPVLEPRADRDAAQGRRQWRVDNVGRDVLSLLPNVPKHQRTSCKCYNTYPLCSLFVEKPDDKARNGAAWCGTFWVDGQHRHAPGDARIKAPDDAATW</sequence>
<comment type="caution">
    <text evidence="2">The sequence shown here is derived from an EMBL/GenBank/DDBJ whole genome shotgun (WGS) entry which is preliminary data.</text>
</comment>
<gene>
    <name evidence="2" type="ORF">C8F04DRAFT_1182906</name>
</gene>
<dbReference type="Proteomes" id="UP001218188">
    <property type="component" value="Unassembled WGS sequence"/>
</dbReference>
<dbReference type="EMBL" id="JARJCM010000054">
    <property type="protein sequence ID" value="KAJ7034906.1"/>
    <property type="molecule type" value="Genomic_DNA"/>
</dbReference>